<evidence type="ECO:0000313" key="2">
    <source>
        <dbReference type="EMBL" id="WAR22197.1"/>
    </source>
</evidence>
<sequence>MTYAVTATVAAAVITLATRTRADVTRYAVATAVIIIDILEVNIGHGRRLCRDYFTGHFYNIKTITVWKLFEDTFKNDCVLSKSPFMQFKAGFLTHSDCSPILTLCSWNLKQGLVYVGVKFLSDFRGQLLPSFNPPTACSFCISSFNPPTACSFCISSFNPPTACSFCISSFNPPTASRPNSSKRKSSKTENCVCRAMTA</sequence>
<feature type="chain" id="PRO_5045543932" evidence="1">
    <location>
        <begin position="23"/>
        <end position="199"/>
    </location>
</feature>
<name>A0ABY7FMB6_MYAAR</name>
<accession>A0ABY7FMB6</accession>
<evidence type="ECO:0000256" key="1">
    <source>
        <dbReference type="SAM" id="SignalP"/>
    </source>
</evidence>
<keyword evidence="3" id="KW-1185">Reference proteome</keyword>
<dbReference type="Proteomes" id="UP001164746">
    <property type="component" value="Chromosome 12"/>
</dbReference>
<proteinExistence type="predicted"/>
<gene>
    <name evidence="2" type="ORF">MAR_016171</name>
</gene>
<evidence type="ECO:0000313" key="3">
    <source>
        <dbReference type="Proteomes" id="UP001164746"/>
    </source>
</evidence>
<feature type="signal peptide" evidence="1">
    <location>
        <begin position="1"/>
        <end position="22"/>
    </location>
</feature>
<organism evidence="2 3">
    <name type="scientific">Mya arenaria</name>
    <name type="common">Soft-shell clam</name>
    <dbReference type="NCBI Taxonomy" id="6604"/>
    <lineage>
        <taxon>Eukaryota</taxon>
        <taxon>Metazoa</taxon>
        <taxon>Spiralia</taxon>
        <taxon>Lophotrochozoa</taxon>
        <taxon>Mollusca</taxon>
        <taxon>Bivalvia</taxon>
        <taxon>Autobranchia</taxon>
        <taxon>Heteroconchia</taxon>
        <taxon>Euheterodonta</taxon>
        <taxon>Imparidentia</taxon>
        <taxon>Neoheterodontei</taxon>
        <taxon>Myida</taxon>
        <taxon>Myoidea</taxon>
        <taxon>Myidae</taxon>
        <taxon>Mya</taxon>
    </lineage>
</organism>
<reference evidence="2" key="1">
    <citation type="submission" date="2022-11" db="EMBL/GenBank/DDBJ databases">
        <title>Centuries of genome instability and evolution in soft-shell clam transmissible cancer (bioRxiv).</title>
        <authorList>
            <person name="Hart S.F.M."/>
            <person name="Yonemitsu M.A."/>
            <person name="Giersch R.M."/>
            <person name="Beal B.F."/>
            <person name="Arriagada G."/>
            <person name="Davis B.W."/>
            <person name="Ostrander E.A."/>
            <person name="Goff S.P."/>
            <person name="Metzger M.J."/>
        </authorList>
    </citation>
    <scope>NUCLEOTIDE SEQUENCE</scope>
    <source>
        <strain evidence="2">MELC-2E11</strain>
        <tissue evidence="2">Siphon/mantle</tissue>
    </source>
</reference>
<dbReference type="EMBL" id="CP111023">
    <property type="protein sequence ID" value="WAR22197.1"/>
    <property type="molecule type" value="Genomic_DNA"/>
</dbReference>
<keyword evidence="1" id="KW-0732">Signal</keyword>
<protein>
    <submittedName>
        <fullName evidence="2">Uncharacterized protein</fullName>
    </submittedName>
</protein>